<dbReference type="Pfam" id="PF07690">
    <property type="entry name" value="MFS_1"/>
    <property type="match status" value="1"/>
</dbReference>
<feature type="transmembrane region" description="Helical" evidence="2">
    <location>
        <begin position="194"/>
        <end position="215"/>
    </location>
</feature>
<feature type="transmembrane region" description="Helical" evidence="2">
    <location>
        <begin position="351"/>
        <end position="371"/>
    </location>
</feature>
<feature type="transmembrane region" description="Helical" evidence="2">
    <location>
        <begin position="160"/>
        <end position="182"/>
    </location>
</feature>
<reference evidence="3" key="1">
    <citation type="submission" date="2024-05" db="EMBL/GenBank/DDBJ databases">
        <title>Metabacillus sp. nov., isolated from the rhizosphere soil of tomato plants.</title>
        <authorList>
            <person name="Ma R."/>
        </authorList>
    </citation>
    <scope>NUCLEOTIDE SEQUENCE</scope>
    <source>
        <strain evidence="3">DBTR6</strain>
    </source>
</reference>
<feature type="transmembrane region" description="Helical" evidence="2">
    <location>
        <begin position="71"/>
        <end position="89"/>
    </location>
</feature>
<dbReference type="Proteomes" id="UP001165287">
    <property type="component" value="Unassembled WGS sequence"/>
</dbReference>
<evidence type="ECO:0000313" key="3">
    <source>
        <dbReference type="EMBL" id="MBZ5751687.1"/>
    </source>
</evidence>
<feature type="transmembrane region" description="Helical" evidence="2">
    <location>
        <begin position="37"/>
        <end position="59"/>
    </location>
</feature>
<feature type="transmembrane region" description="Helical" evidence="2">
    <location>
        <begin position="266"/>
        <end position="285"/>
    </location>
</feature>
<dbReference type="SUPFAM" id="SSF103473">
    <property type="entry name" value="MFS general substrate transporter"/>
    <property type="match status" value="1"/>
</dbReference>
<proteinExistence type="predicted"/>
<keyword evidence="2" id="KW-0472">Membrane</keyword>
<keyword evidence="4" id="KW-1185">Reference proteome</keyword>
<dbReference type="EMBL" id="JAIQUM010000037">
    <property type="protein sequence ID" value="MBZ5751687.1"/>
    <property type="molecule type" value="Genomic_DNA"/>
</dbReference>
<protein>
    <submittedName>
        <fullName evidence="3">MFS transporter</fullName>
    </submittedName>
</protein>
<comment type="caution">
    <text evidence="3">The sequence shown here is derived from an EMBL/GenBank/DDBJ whole genome shotgun (WGS) entry which is preliminary data.</text>
</comment>
<feature type="transmembrane region" description="Helical" evidence="2">
    <location>
        <begin position="291"/>
        <end position="313"/>
    </location>
</feature>
<dbReference type="Gene3D" id="1.20.1250.20">
    <property type="entry name" value="MFS general substrate transporter like domains"/>
    <property type="match status" value="2"/>
</dbReference>
<comment type="subcellular location">
    <subcellularLocation>
        <location evidence="1">Cell membrane</location>
        <topology evidence="1">Multi-pass membrane protein</topology>
    </subcellularLocation>
</comment>
<feature type="transmembrane region" description="Helical" evidence="2">
    <location>
        <begin position="95"/>
        <end position="118"/>
    </location>
</feature>
<organism evidence="3 4">
    <name type="scientific">Metabacillus rhizolycopersici</name>
    <dbReference type="NCBI Taxonomy" id="2875709"/>
    <lineage>
        <taxon>Bacteria</taxon>
        <taxon>Bacillati</taxon>
        <taxon>Bacillota</taxon>
        <taxon>Bacilli</taxon>
        <taxon>Bacillales</taxon>
        <taxon>Bacillaceae</taxon>
        <taxon>Metabacillus</taxon>
    </lineage>
</organism>
<dbReference type="InterPro" id="IPR011701">
    <property type="entry name" value="MFS"/>
</dbReference>
<evidence type="ECO:0000313" key="4">
    <source>
        <dbReference type="Proteomes" id="UP001165287"/>
    </source>
</evidence>
<feature type="transmembrane region" description="Helical" evidence="2">
    <location>
        <begin position="325"/>
        <end position="345"/>
    </location>
</feature>
<gene>
    <name evidence="3" type="ORF">K9V48_15895</name>
</gene>
<dbReference type="InterPro" id="IPR036259">
    <property type="entry name" value="MFS_trans_sf"/>
</dbReference>
<evidence type="ECO:0000256" key="2">
    <source>
        <dbReference type="SAM" id="Phobius"/>
    </source>
</evidence>
<dbReference type="RefSeq" id="WP_224140012.1">
    <property type="nucleotide sequence ID" value="NZ_JAIQUM010000037.1"/>
</dbReference>
<keyword evidence="2" id="KW-0812">Transmembrane</keyword>
<feature type="transmembrane region" description="Helical" evidence="2">
    <location>
        <begin position="130"/>
        <end position="154"/>
    </location>
</feature>
<feature type="transmembrane region" description="Helical" evidence="2">
    <location>
        <begin position="235"/>
        <end position="254"/>
    </location>
</feature>
<sequence>MNRTAFVFTCLFITMTSEVLLSPFYPQYFTEAFGVNGVEMTSVFIICCRLVVIVMTPIWGSVLKKWSMRKVVLCTLFMTAILKFILSGSTTFSSFLIVSLLLLVFQSSLYLLYPYLVGSIDKQEGKARKTTIYLVVLHTAIIVASLFGSVVISWDVPLKVYQIFAFMDLCLLLGLFLTKGLLTSASKNHQSIRLKMMTGYLFFYMVAIFFFHLGHNVIRPYFTLIVDERYGVNNLINALLFVMPSMMAILLKFCVPLRVFDGKDMLLFYIVTILSAVALVVQASIDSLGVFIISRILYGVGFYLSMVILDIYLFRQCQTGATYYYSWLIAVQNVALLLAPLVALTVSEVSFYAPLLCGAVLLVIAISVMMVHNKPFIFFKQVKENEG</sequence>
<keyword evidence="2" id="KW-1133">Transmembrane helix</keyword>
<accession>A0ABS7UTQ2</accession>
<evidence type="ECO:0000256" key="1">
    <source>
        <dbReference type="ARBA" id="ARBA00004651"/>
    </source>
</evidence>
<name>A0ABS7UTQ2_9BACI</name>